<feature type="chain" id="PRO_5039280473" evidence="6">
    <location>
        <begin position="23"/>
        <end position="337"/>
    </location>
</feature>
<dbReference type="Gene3D" id="3.40.50.1980">
    <property type="entry name" value="Nitrogenase molybdenum iron protein domain"/>
    <property type="match status" value="2"/>
</dbReference>
<evidence type="ECO:0000256" key="5">
    <source>
        <dbReference type="SAM" id="MobiDB-lite"/>
    </source>
</evidence>
<dbReference type="STRING" id="673521.SAMN05660991_03080"/>
<organism evidence="7 8">
    <name type="scientific">Trujillonella endophytica</name>
    <dbReference type="NCBI Taxonomy" id="673521"/>
    <lineage>
        <taxon>Bacteria</taxon>
        <taxon>Bacillati</taxon>
        <taxon>Actinomycetota</taxon>
        <taxon>Actinomycetes</taxon>
        <taxon>Geodermatophilales</taxon>
        <taxon>Geodermatophilaceae</taxon>
        <taxon>Trujillonella</taxon>
    </lineage>
</organism>
<dbReference type="AlphaFoldDB" id="A0A1H8UU10"/>
<accession>A0A1H8UU10</accession>
<comment type="subcellular location">
    <subcellularLocation>
        <location evidence="1">Cell envelope</location>
    </subcellularLocation>
</comment>
<dbReference type="GO" id="GO:0030001">
    <property type="term" value="P:metal ion transport"/>
    <property type="evidence" value="ECO:0007669"/>
    <property type="project" value="InterPro"/>
</dbReference>
<dbReference type="RefSeq" id="WP_091945129.1">
    <property type="nucleotide sequence ID" value="NZ_FOEE01000009.1"/>
</dbReference>
<evidence type="ECO:0000256" key="6">
    <source>
        <dbReference type="SAM" id="SignalP"/>
    </source>
</evidence>
<proteinExistence type="predicted"/>
<dbReference type="PANTHER" id="PTHR42953:SF1">
    <property type="entry name" value="METAL-BINDING PROTEIN HI_0362-RELATED"/>
    <property type="match status" value="1"/>
</dbReference>
<dbReference type="PROSITE" id="PS51257">
    <property type="entry name" value="PROKAR_LIPOPROTEIN"/>
    <property type="match status" value="1"/>
</dbReference>
<gene>
    <name evidence="7" type="ORF">SAMN05660991_03080</name>
</gene>
<dbReference type="InterPro" id="IPR006127">
    <property type="entry name" value="ZnuA-like"/>
</dbReference>
<dbReference type="Pfam" id="PF01297">
    <property type="entry name" value="ZnuA"/>
    <property type="match status" value="1"/>
</dbReference>
<evidence type="ECO:0000256" key="2">
    <source>
        <dbReference type="ARBA" id="ARBA00022448"/>
    </source>
</evidence>
<keyword evidence="2" id="KW-0813">Transport</keyword>
<dbReference type="SUPFAM" id="SSF53807">
    <property type="entry name" value="Helical backbone' metal receptor"/>
    <property type="match status" value="1"/>
</dbReference>
<dbReference type="EMBL" id="FOEE01000009">
    <property type="protein sequence ID" value="SEP06404.1"/>
    <property type="molecule type" value="Genomic_DNA"/>
</dbReference>
<dbReference type="GO" id="GO:0046872">
    <property type="term" value="F:metal ion binding"/>
    <property type="evidence" value="ECO:0007669"/>
    <property type="project" value="UniProtKB-KW"/>
</dbReference>
<evidence type="ECO:0000256" key="4">
    <source>
        <dbReference type="ARBA" id="ARBA00022729"/>
    </source>
</evidence>
<feature type="region of interest" description="Disordered" evidence="5">
    <location>
        <begin position="131"/>
        <end position="164"/>
    </location>
</feature>
<dbReference type="GO" id="GO:0030313">
    <property type="term" value="C:cell envelope"/>
    <property type="evidence" value="ECO:0007669"/>
    <property type="project" value="UniProtKB-SubCell"/>
</dbReference>
<reference evidence="8" key="1">
    <citation type="submission" date="2016-10" db="EMBL/GenBank/DDBJ databases">
        <authorList>
            <person name="Varghese N."/>
            <person name="Submissions S."/>
        </authorList>
    </citation>
    <scope>NUCLEOTIDE SEQUENCE [LARGE SCALE GENOMIC DNA]</scope>
    <source>
        <strain evidence="8">DSM 45413</strain>
    </source>
</reference>
<name>A0A1H8UU10_9ACTN</name>
<feature type="compositionally biased region" description="Basic and acidic residues" evidence="5">
    <location>
        <begin position="136"/>
        <end position="158"/>
    </location>
</feature>
<feature type="signal peptide" evidence="6">
    <location>
        <begin position="1"/>
        <end position="22"/>
    </location>
</feature>
<protein>
    <submittedName>
        <fullName evidence="7">Zinc/manganese transport system substrate-binding protein</fullName>
    </submittedName>
</protein>
<evidence type="ECO:0000256" key="3">
    <source>
        <dbReference type="ARBA" id="ARBA00022723"/>
    </source>
</evidence>
<dbReference type="OrthoDB" id="5296019at2"/>
<evidence type="ECO:0000313" key="7">
    <source>
        <dbReference type="EMBL" id="SEP06404.1"/>
    </source>
</evidence>
<keyword evidence="3" id="KW-0479">Metal-binding</keyword>
<sequence length="337" mass="34473">MRRRLRPALVVLSAGLVVTACGTDGAGPTTSAGDADACPGAVVDVVVSVGQWGDVVEALGGDCASVTTVIGSTAVDPHEFEPTPGDLAAFEEADLVVLNGAGYDSWAADAAGNLDPAPVVLDLAEVVGVEDDEHEDDHAGAERAEEQGGEHAGAEGHGHGGVNPHVWYAPDLVQRAAEAVTTELGGLSPAAAGHFADRAAAWREELAPYLAEIESLRAAAGGRSYAATESVFEYMAEAIGLTDATPEGYRESASNETDPTPGDVAAFESLLRSGGVDVLVHNSQTDGGVPDQLRATAEEAGIPVVEVTESGTERGGSFVDWQLAQLRALSDALARRG</sequence>
<dbReference type="Proteomes" id="UP000198960">
    <property type="component" value="Unassembled WGS sequence"/>
</dbReference>
<keyword evidence="4 6" id="KW-0732">Signal</keyword>
<dbReference type="InterPro" id="IPR050492">
    <property type="entry name" value="Bact_metal-bind_prot9"/>
</dbReference>
<evidence type="ECO:0000313" key="8">
    <source>
        <dbReference type="Proteomes" id="UP000198960"/>
    </source>
</evidence>
<evidence type="ECO:0000256" key="1">
    <source>
        <dbReference type="ARBA" id="ARBA00004196"/>
    </source>
</evidence>
<keyword evidence="8" id="KW-1185">Reference proteome</keyword>
<dbReference type="PANTHER" id="PTHR42953">
    <property type="entry name" value="HIGH-AFFINITY ZINC UPTAKE SYSTEM PROTEIN ZNUA-RELATED"/>
    <property type="match status" value="1"/>
</dbReference>